<dbReference type="SMART" id="SM00052">
    <property type="entry name" value="EAL"/>
    <property type="match status" value="1"/>
</dbReference>
<dbReference type="AlphaFoldDB" id="A0A372DR45"/>
<evidence type="ECO:0000313" key="4">
    <source>
        <dbReference type="EMBL" id="RFP62023.1"/>
    </source>
</evidence>
<dbReference type="CDD" id="cd01948">
    <property type="entry name" value="EAL"/>
    <property type="match status" value="1"/>
</dbReference>
<evidence type="ECO:0000259" key="3">
    <source>
        <dbReference type="PROSITE" id="PS50887"/>
    </source>
</evidence>
<dbReference type="InterPro" id="IPR035965">
    <property type="entry name" value="PAS-like_dom_sf"/>
</dbReference>
<dbReference type="SUPFAM" id="SSF55073">
    <property type="entry name" value="Nucleotide cyclase"/>
    <property type="match status" value="1"/>
</dbReference>
<evidence type="ECO:0000259" key="2">
    <source>
        <dbReference type="PROSITE" id="PS50883"/>
    </source>
</evidence>
<feature type="region of interest" description="Disordered" evidence="1">
    <location>
        <begin position="1"/>
        <end position="23"/>
    </location>
</feature>
<dbReference type="InterPro" id="IPR001633">
    <property type="entry name" value="EAL_dom"/>
</dbReference>
<protein>
    <submittedName>
        <fullName evidence="4">EAL domain-containing protein</fullName>
    </submittedName>
</protein>
<sequence length="732" mass="78965">MAHATMPDSDHAPSPPGTAPDAAQAADELDDLVGMAARLLDTPFASIAIADGAHFRIAAQRGLEGVAAIPREHAICRALGPRTPLLQVGDARADARFRNDALVLREDGIRFYLGAALLDARGRTLGVLNVADRQARTEVDDGTLAGIRQLARIAARLVEQRLLQRSQRIAERLAHDDYRAVIVADADGVVCHANAAAAELFDGTIAAGAALASLFPDDLQRDADGLPDWLRAPLHPGVGAGMPETRDLRIATRDGGVRTLEATRLPWHADEQRGMALLLHDVTGQRMLRARQARMASKDELTGLSRRTAFLSALSALLAGGAHPLGVALVGLDSFRTINDTLGHTIGDAVLQVVAARLQAGLPAGAQLARFGGDEFALLYPQTDGEAIDAQLRAVLLELARPCQVDQHMVHIEASVGAAMADATAGSDELIARADLAMQRAKRNGGRQLCYFEPGMRTEALDRRQLDLELRRACRDEEFELHYQPQVCLSTGMPTGAEALLRWRHPQRGLLAPDKFIDALAQSSVGPAVGRWILERACQDAATWPIVDGRRLAVGVNLFPVQLDHERLPNEVEHALTRSGLTAAHLELELTEKIALGDDDGSAADALAALRARGIRVAYDDFGTGYASLSILRRLPVDRVKIDRSFVRDILANRGDAAIVRSILLIARNFDLRVIAEGVETREQAELLHGLGCQEAQGYLYSPALPPREFARWLAARLRSASLQQMSVAGHA</sequence>
<feature type="domain" description="GGDEF" evidence="3">
    <location>
        <begin position="323"/>
        <end position="454"/>
    </location>
</feature>
<dbReference type="PROSITE" id="PS50887">
    <property type="entry name" value="GGDEF"/>
    <property type="match status" value="1"/>
</dbReference>
<dbReference type="PANTHER" id="PTHR44757:SF2">
    <property type="entry name" value="BIOFILM ARCHITECTURE MAINTENANCE PROTEIN MBAA"/>
    <property type="match status" value="1"/>
</dbReference>
<dbReference type="Gene3D" id="3.30.70.270">
    <property type="match status" value="1"/>
</dbReference>
<dbReference type="PROSITE" id="PS50883">
    <property type="entry name" value="EAL"/>
    <property type="match status" value="1"/>
</dbReference>
<gene>
    <name evidence="4" type="ORF">D0Y53_02930</name>
</gene>
<accession>A0A372DR45</accession>
<dbReference type="CDD" id="cd01949">
    <property type="entry name" value="GGDEF"/>
    <property type="match status" value="1"/>
</dbReference>
<evidence type="ECO:0000313" key="5">
    <source>
        <dbReference type="Proteomes" id="UP000262917"/>
    </source>
</evidence>
<dbReference type="InterPro" id="IPR043128">
    <property type="entry name" value="Rev_trsase/Diguanyl_cyclase"/>
</dbReference>
<feature type="domain" description="EAL" evidence="2">
    <location>
        <begin position="463"/>
        <end position="718"/>
    </location>
</feature>
<dbReference type="Gene3D" id="3.30.450.20">
    <property type="entry name" value="PAS domain"/>
    <property type="match status" value="1"/>
</dbReference>
<dbReference type="SMART" id="SM00267">
    <property type="entry name" value="GGDEF"/>
    <property type="match status" value="1"/>
</dbReference>
<dbReference type="InterPro" id="IPR013656">
    <property type="entry name" value="PAS_4"/>
</dbReference>
<comment type="caution">
    <text evidence="4">The sequence shown here is derived from an EMBL/GenBank/DDBJ whole genome shotgun (WGS) entry which is preliminary data.</text>
</comment>
<dbReference type="InterPro" id="IPR035919">
    <property type="entry name" value="EAL_sf"/>
</dbReference>
<dbReference type="Gene3D" id="3.30.450.40">
    <property type="match status" value="1"/>
</dbReference>
<dbReference type="InterPro" id="IPR052155">
    <property type="entry name" value="Biofilm_reg_signaling"/>
</dbReference>
<dbReference type="InterPro" id="IPR029016">
    <property type="entry name" value="GAF-like_dom_sf"/>
</dbReference>
<organism evidence="4 5">
    <name type="scientific">Cognatiluteimonas weifangensis</name>
    <dbReference type="NCBI Taxonomy" id="2303539"/>
    <lineage>
        <taxon>Bacteria</taxon>
        <taxon>Pseudomonadati</taxon>
        <taxon>Pseudomonadota</taxon>
        <taxon>Gammaproteobacteria</taxon>
        <taxon>Lysobacterales</taxon>
        <taxon>Lysobacteraceae</taxon>
        <taxon>Cognatiluteimonas</taxon>
    </lineage>
</organism>
<reference evidence="4 5" key="1">
    <citation type="submission" date="2018-08" db="EMBL/GenBank/DDBJ databases">
        <title>Lysobacter weifangensis sp. nov., a new member of the family 'Xanthomonadaceae', isolated from soil in a farmland.</title>
        <authorList>
            <person name="Zhao H."/>
        </authorList>
    </citation>
    <scope>NUCLEOTIDE SEQUENCE [LARGE SCALE GENOMIC DNA]</scope>
    <source>
        <strain evidence="4 5">WF-2</strain>
    </source>
</reference>
<dbReference type="SUPFAM" id="SSF141868">
    <property type="entry name" value="EAL domain-like"/>
    <property type="match status" value="1"/>
</dbReference>
<dbReference type="SUPFAM" id="SSF55781">
    <property type="entry name" value="GAF domain-like"/>
    <property type="match status" value="1"/>
</dbReference>
<dbReference type="NCBIfam" id="TIGR00254">
    <property type="entry name" value="GGDEF"/>
    <property type="match status" value="1"/>
</dbReference>
<dbReference type="InterPro" id="IPR000014">
    <property type="entry name" value="PAS"/>
</dbReference>
<dbReference type="CDD" id="cd00130">
    <property type="entry name" value="PAS"/>
    <property type="match status" value="1"/>
</dbReference>
<dbReference type="Proteomes" id="UP000262917">
    <property type="component" value="Unassembled WGS sequence"/>
</dbReference>
<dbReference type="RefSeq" id="WP_117201698.1">
    <property type="nucleotide sequence ID" value="NZ_JBHTBK010000023.1"/>
</dbReference>
<dbReference type="EMBL" id="QVPD01000002">
    <property type="protein sequence ID" value="RFP62023.1"/>
    <property type="molecule type" value="Genomic_DNA"/>
</dbReference>
<dbReference type="Pfam" id="PF00990">
    <property type="entry name" value="GGDEF"/>
    <property type="match status" value="1"/>
</dbReference>
<proteinExistence type="predicted"/>
<dbReference type="Pfam" id="PF08448">
    <property type="entry name" value="PAS_4"/>
    <property type="match status" value="1"/>
</dbReference>
<dbReference type="OrthoDB" id="197861at2"/>
<name>A0A372DR45_9GAMM</name>
<dbReference type="PANTHER" id="PTHR44757">
    <property type="entry name" value="DIGUANYLATE CYCLASE DGCP"/>
    <property type="match status" value="1"/>
</dbReference>
<evidence type="ECO:0000256" key="1">
    <source>
        <dbReference type="SAM" id="MobiDB-lite"/>
    </source>
</evidence>
<dbReference type="Pfam" id="PF00563">
    <property type="entry name" value="EAL"/>
    <property type="match status" value="1"/>
</dbReference>
<keyword evidence="5" id="KW-1185">Reference proteome</keyword>
<dbReference type="InterPro" id="IPR000160">
    <property type="entry name" value="GGDEF_dom"/>
</dbReference>
<dbReference type="Gene3D" id="3.20.20.450">
    <property type="entry name" value="EAL domain"/>
    <property type="match status" value="1"/>
</dbReference>
<dbReference type="InterPro" id="IPR029787">
    <property type="entry name" value="Nucleotide_cyclase"/>
</dbReference>
<dbReference type="SUPFAM" id="SSF55785">
    <property type="entry name" value="PYP-like sensor domain (PAS domain)"/>
    <property type="match status" value="1"/>
</dbReference>